<dbReference type="Proteomes" id="UP000281549">
    <property type="component" value="Unassembled WGS sequence"/>
</dbReference>
<reference evidence="5" key="2">
    <citation type="journal article" date="2018" name="Nat. Microbiol.">
        <title>Leveraging single-cell genomics to expand the fungal tree of life.</title>
        <authorList>
            <person name="Ahrendt S.R."/>
            <person name="Quandt C.A."/>
            <person name="Ciobanu D."/>
            <person name="Clum A."/>
            <person name="Salamov A."/>
            <person name="Andreopoulos B."/>
            <person name="Cheng J.F."/>
            <person name="Woyke T."/>
            <person name="Pelin A."/>
            <person name="Henrissat B."/>
            <person name="Reynolds N.K."/>
            <person name="Benny G.L."/>
            <person name="Smith M.E."/>
            <person name="James T.Y."/>
            <person name="Grigoriev I.V."/>
        </authorList>
    </citation>
    <scope>NUCLEOTIDE SEQUENCE [LARGE SCALE GENOMIC DNA]</scope>
    <source>
        <strain evidence="5">CSF55</strain>
    </source>
</reference>
<dbReference type="PANTHER" id="PTHR15576:SF1">
    <property type="entry name" value="RIBITOL-5-PHOSPHATE XYLOSYLTRANSFERASE 1"/>
    <property type="match status" value="1"/>
</dbReference>
<evidence type="ECO:0008006" key="6">
    <source>
        <dbReference type="Google" id="ProtNLM"/>
    </source>
</evidence>
<feature type="transmembrane region" description="Helical" evidence="1">
    <location>
        <begin position="14"/>
        <end position="32"/>
    </location>
</feature>
<dbReference type="EMBL" id="KE561368">
    <property type="protein sequence ID" value="EPZ30862.1"/>
    <property type="molecule type" value="Genomic_DNA"/>
</dbReference>
<dbReference type="PANTHER" id="PTHR15576">
    <property type="entry name" value="RIBITOL-5-PHOSPHATE XYLOSYLTRANSFERASE 1"/>
    <property type="match status" value="1"/>
</dbReference>
<keyword evidence="1" id="KW-0472">Membrane</keyword>
<reference evidence="3" key="3">
    <citation type="submission" date="2018-08" db="EMBL/GenBank/DDBJ databases">
        <title>Leveraging single-cell genomics to expand the Fungal Tree of Life.</title>
        <authorList>
            <consortium name="DOE Joint Genome Institute"/>
            <person name="Ahrendt S.R."/>
            <person name="Quandt C.A."/>
            <person name="Ciobanu D."/>
            <person name="Clum A."/>
            <person name="Salamov A."/>
            <person name="Andreopoulos B."/>
            <person name="Cheng J.-F."/>
            <person name="Woyke T."/>
            <person name="Pelin A."/>
            <person name="Henrissat B."/>
            <person name="Reynolds N."/>
            <person name="Benny G.L."/>
            <person name="Smith M.E."/>
            <person name="James T.Y."/>
            <person name="Grigoriev I.V."/>
        </authorList>
    </citation>
    <scope>NUCLEOTIDE SEQUENCE</scope>
    <source>
        <strain evidence="3">CSF55</strain>
    </source>
</reference>
<organism evidence="2 4">
    <name type="scientific">Rozella allomycis (strain CSF55)</name>
    <dbReference type="NCBI Taxonomy" id="988480"/>
    <lineage>
        <taxon>Eukaryota</taxon>
        <taxon>Fungi</taxon>
        <taxon>Fungi incertae sedis</taxon>
        <taxon>Cryptomycota</taxon>
        <taxon>Cryptomycota incertae sedis</taxon>
        <taxon>Rozella</taxon>
    </lineage>
</organism>
<keyword evidence="1" id="KW-0812">Transmembrane</keyword>
<dbReference type="InterPro" id="IPR055286">
    <property type="entry name" value="RXYLT1-like"/>
</dbReference>
<dbReference type="EMBL" id="ML004911">
    <property type="protein sequence ID" value="RKP22084.1"/>
    <property type="molecule type" value="Genomic_DNA"/>
</dbReference>
<protein>
    <recommendedName>
        <fullName evidence="6">Exostosin GT47 domain-containing protein</fullName>
    </recommendedName>
</protein>
<dbReference type="HOGENOM" id="CLU_064357_0_0_1"/>
<dbReference type="OrthoDB" id="9982462at2759"/>
<dbReference type="GO" id="GO:0005794">
    <property type="term" value="C:Golgi apparatus"/>
    <property type="evidence" value="ECO:0007669"/>
    <property type="project" value="TreeGrafter"/>
</dbReference>
<dbReference type="AlphaFoldDB" id="A0A075AQJ2"/>
<name>A0A075AQJ2_ROZAC</name>
<reference evidence="2 4" key="1">
    <citation type="journal article" date="2013" name="Curr. Biol.">
        <title>Shared signatures of parasitism and phylogenomics unite Cryptomycota and microsporidia.</title>
        <authorList>
            <person name="James T.Y."/>
            <person name="Pelin A."/>
            <person name="Bonen L."/>
            <person name="Ahrendt S."/>
            <person name="Sain D."/>
            <person name="Corradi N."/>
            <person name="Stajich J.E."/>
        </authorList>
    </citation>
    <scope>NUCLEOTIDE SEQUENCE [LARGE SCALE GENOMIC DNA]</scope>
    <source>
        <strain evidence="2 4">CSF55</strain>
        <strain evidence="2 4">CSF55</strain>
    </source>
</reference>
<accession>A0A075AQJ2</accession>
<evidence type="ECO:0000313" key="4">
    <source>
        <dbReference type="Proteomes" id="UP000030755"/>
    </source>
</evidence>
<evidence type="ECO:0000256" key="1">
    <source>
        <dbReference type="SAM" id="Phobius"/>
    </source>
</evidence>
<evidence type="ECO:0000313" key="2">
    <source>
        <dbReference type="EMBL" id="EPZ30862.1"/>
    </source>
</evidence>
<proteinExistence type="predicted"/>
<dbReference type="Proteomes" id="UP000030755">
    <property type="component" value="Unassembled WGS sequence"/>
</dbReference>
<dbReference type="GO" id="GO:0035269">
    <property type="term" value="P:protein O-linked glycosylation via mannose"/>
    <property type="evidence" value="ECO:0007669"/>
    <property type="project" value="InterPro"/>
</dbReference>
<keyword evidence="1" id="KW-1133">Transmembrane helix</keyword>
<sequence>MVTKLQRVLWKPNIVDLILIISLLYIVLNYMHTKSIKLEYERLIDDGTLINDFPFLMKEYITKIDEIGGKNFLKLEKYLMRNDPDLFKNIDIVNNRRSSFPYISGDSYRAFADKIYDETTFEKKYGFDRILNITKNDIVFVKTDLLKYFNRTFYKVSEPFILVTTNSADSAPQGFENILNSPFLIAWFAQNAEYLHPKLHALPEGLPNRYWEHGNLEKITANAAFQKPFKDRKYLVNAVFNVGTNSRKRAPVLRHIKRIKGSYVAYPVLYDVYLKELGETKFVACPAGKGLDTHRLWESFILGAVPIVESSILDQIYGNSKFVLLTRNITDVSEKQLKQFQRETHDIFPDFIFVKYWYDKMQALKIK</sequence>
<keyword evidence="4" id="KW-1185">Reference proteome</keyword>
<evidence type="ECO:0000313" key="5">
    <source>
        <dbReference type="Proteomes" id="UP000281549"/>
    </source>
</evidence>
<evidence type="ECO:0000313" key="3">
    <source>
        <dbReference type="EMBL" id="RKP22084.1"/>
    </source>
</evidence>
<gene>
    <name evidence="2" type="ORF">O9G_005464</name>
    <name evidence="3" type="ORF">ROZALSC1DRAFT_26557</name>
</gene>
<dbReference type="GO" id="GO:0120053">
    <property type="term" value="F:ribitol beta-1,4-xylosyltransferase activity"/>
    <property type="evidence" value="ECO:0007669"/>
    <property type="project" value="InterPro"/>
</dbReference>